<sequence>MSTLPCPPRLPHACVLGIVSLLCLACAACGSLRVRPPIPGQDTNPLTLSQTRVMATRNDAGIAGVRGWGDVLSPDLQHSLAESTQQYRDRLQKEGQPMPQAFDIMALSGGGPDGAFGAGVLCGWTDTGTRPEFRIVTGVSTGALSAPFVFLGSKYDAELRELYTTLKTKDILFLKGIYRIIFGDSVTDNTPLLRILQQRVNAEMLDAIAKEHARGRRLFIATTNLDAQRNVVWDMGAIAVSGHPKALELFHKVLLASSAIPVAFPPQYIPVQRGEDLYDEMHVDGGVISQFIVYDGYLNPKRMAEELGQMHAYEKVFKRVHILINNKIGPVGEPVKPRLAPIASRAISTLIKSQAKGALAYAYLLAKRDDMHMRFLAIPEEFEAQAAEPFDPVAMKKTFELGYEIGRNQTGWQELPPGYEH</sequence>
<keyword evidence="2" id="KW-0378">Hydrolase</keyword>
<dbReference type="OrthoDB" id="323481at2"/>
<dbReference type="GO" id="GO:0016042">
    <property type="term" value="P:lipid catabolic process"/>
    <property type="evidence" value="ECO:0007669"/>
    <property type="project" value="UniProtKB-UniRule"/>
</dbReference>
<protein>
    <submittedName>
        <fullName evidence="4">Putative Patatin</fullName>
    </submittedName>
</protein>
<dbReference type="GO" id="GO:0016787">
    <property type="term" value="F:hydrolase activity"/>
    <property type="evidence" value="ECO:0007669"/>
    <property type="project" value="UniProtKB-UniRule"/>
</dbReference>
<dbReference type="PROSITE" id="PS51635">
    <property type="entry name" value="PNPLA"/>
    <property type="match status" value="1"/>
</dbReference>
<dbReference type="KEGG" id="dgg:DGI_2957"/>
<dbReference type="PATRIC" id="fig|1121448.10.peg.2919"/>
<evidence type="ECO:0000256" key="1">
    <source>
        <dbReference type="ARBA" id="ARBA00023098"/>
    </source>
</evidence>
<dbReference type="HOGENOM" id="CLU_048550_0_0_7"/>
<feature type="short sequence motif" description="DGA/G" evidence="2">
    <location>
        <begin position="284"/>
        <end position="286"/>
    </location>
</feature>
<dbReference type="Proteomes" id="UP000016587">
    <property type="component" value="Chromosome"/>
</dbReference>
<accession>T2GFJ9</accession>
<feature type="short sequence motif" description="GXSXG" evidence="2">
    <location>
        <begin position="138"/>
        <end position="142"/>
    </location>
</feature>
<feature type="short sequence motif" description="GXGXXG" evidence="2">
    <location>
        <begin position="109"/>
        <end position="114"/>
    </location>
</feature>
<keyword evidence="1 2" id="KW-0443">Lipid metabolism</keyword>
<dbReference type="Gene3D" id="3.40.1090.10">
    <property type="entry name" value="Cytosolic phospholipase A2 catalytic domain"/>
    <property type="match status" value="2"/>
</dbReference>
<evidence type="ECO:0000259" key="3">
    <source>
        <dbReference type="PROSITE" id="PS51635"/>
    </source>
</evidence>
<feature type="active site" description="Proton acceptor" evidence="2">
    <location>
        <position position="284"/>
    </location>
</feature>
<name>T2GFJ9_MEGG1</name>
<keyword evidence="5" id="KW-1185">Reference proteome</keyword>
<dbReference type="Pfam" id="PF01734">
    <property type="entry name" value="Patatin"/>
    <property type="match status" value="1"/>
</dbReference>
<dbReference type="InterPro" id="IPR002641">
    <property type="entry name" value="PNPLA_dom"/>
</dbReference>
<dbReference type="RefSeq" id="WP_021761737.1">
    <property type="nucleotide sequence ID" value="NC_022444.1"/>
</dbReference>
<dbReference type="InterPro" id="IPR016035">
    <property type="entry name" value="Acyl_Trfase/lysoPLipase"/>
</dbReference>
<proteinExistence type="predicted"/>
<feature type="domain" description="PNPLA" evidence="3">
    <location>
        <begin position="105"/>
        <end position="297"/>
    </location>
</feature>
<reference evidence="4 5" key="1">
    <citation type="journal article" date="2013" name="J. Bacteriol.">
        <title>Roles of HynAB and Ech, the only two hydrogenases found in the model sulfate reducer Desulfovibrio gigas.</title>
        <authorList>
            <person name="Morais-Silva F.O."/>
            <person name="Santos C.I."/>
            <person name="Rodrigues R."/>
            <person name="Pereira I.A."/>
            <person name="Rodrigues-Pousada C."/>
        </authorList>
    </citation>
    <scope>NUCLEOTIDE SEQUENCE [LARGE SCALE GENOMIC DNA]</scope>
    <source>
        <strain evidence="5">ATCC 19364 / DSM 1382 / NCIMB 9332 / VKM B-1759</strain>
    </source>
</reference>
<keyword evidence="2" id="KW-0442">Lipid degradation</keyword>
<dbReference type="STRING" id="1121448.DGI_2957"/>
<feature type="active site" description="Nucleophile" evidence="2">
    <location>
        <position position="140"/>
    </location>
</feature>
<evidence type="ECO:0000256" key="2">
    <source>
        <dbReference type="PROSITE-ProRule" id="PRU01161"/>
    </source>
</evidence>
<dbReference type="SUPFAM" id="SSF52151">
    <property type="entry name" value="FabD/lysophospholipase-like"/>
    <property type="match status" value="1"/>
</dbReference>
<reference evidence="5" key="2">
    <citation type="submission" date="2013-07" db="EMBL/GenBank/DDBJ databases">
        <authorList>
            <person name="Morais-Silva F.O."/>
            <person name="Rezende A.M."/>
            <person name="Pimentel C."/>
            <person name="Resende D.M."/>
            <person name="Santos C.I."/>
            <person name="Clemente C."/>
            <person name="de Oliveira L.M."/>
            <person name="da Silva S.M."/>
            <person name="Costa D.A."/>
            <person name="Varela-Raposo A."/>
            <person name="Horacio E.C.A."/>
            <person name="Matos M."/>
            <person name="Flores O."/>
            <person name="Ruiz J.C."/>
            <person name="Rodrigues-Pousada C."/>
        </authorList>
    </citation>
    <scope>NUCLEOTIDE SEQUENCE [LARGE SCALE GENOMIC DNA]</scope>
    <source>
        <strain evidence="5">ATCC 19364 / DSM 1382 / NCIMB 9332 / VKM B-1759</strain>
    </source>
</reference>
<organism evidence="4 5">
    <name type="scientific">Megalodesulfovibrio gigas (strain ATCC 19364 / DSM 1382 / NCIMB 9332 / VKM B-1759)</name>
    <name type="common">Desulfovibrio gigas</name>
    <dbReference type="NCBI Taxonomy" id="1121448"/>
    <lineage>
        <taxon>Bacteria</taxon>
        <taxon>Pseudomonadati</taxon>
        <taxon>Thermodesulfobacteriota</taxon>
        <taxon>Desulfovibrionia</taxon>
        <taxon>Desulfovibrionales</taxon>
        <taxon>Desulfovibrionaceae</taxon>
        <taxon>Megalodesulfovibrio</taxon>
    </lineage>
</organism>
<gene>
    <name evidence="4" type="ORF">DGI_2957</name>
</gene>
<evidence type="ECO:0000313" key="5">
    <source>
        <dbReference type="Proteomes" id="UP000016587"/>
    </source>
</evidence>
<dbReference type="AlphaFoldDB" id="T2GFJ9"/>
<evidence type="ECO:0000313" key="4">
    <source>
        <dbReference type="EMBL" id="AGW14682.1"/>
    </source>
</evidence>
<dbReference type="EMBL" id="CP006585">
    <property type="protein sequence ID" value="AGW14682.1"/>
    <property type="molecule type" value="Genomic_DNA"/>
</dbReference>
<dbReference type="eggNOG" id="COG1752">
    <property type="taxonomic scope" value="Bacteria"/>
</dbReference>